<dbReference type="InterPro" id="IPR013857">
    <property type="entry name" value="NADH-UbQ_OxRdtase-assoc_prot30"/>
</dbReference>
<name>A0A3Q0IMF7_DIACI</name>
<dbReference type="PANTHER" id="PTHR13194:SF18">
    <property type="entry name" value="COMPLEX I INTERMEDIATE-ASSOCIATED PROTEIN 30, MITOCHONDRIAL"/>
    <property type="match status" value="1"/>
</dbReference>
<dbReference type="STRING" id="121845.A0A3Q0IMF7"/>
<dbReference type="PaxDb" id="121845-A0A3Q0IMF7"/>
<sequence>MLSTRHCSRLFSPLVQLIHHVHTSPQLSVTFYEKDPKYGYGKFDPNKKLTIKEKIHMYKEGIQDLKSEVKMWKDEVQDKLYMDPVGDVYPNETKVIWKFNESTLDDWIVTTDSDHNEGLSKASLAVSTLGHGMFSGTLNTHVPQDGVMKRSGYCNIKSKRLKV</sequence>
<dbReference type="Pfam" id="PF08547">
    <property type="entry name" value="CIA30"/>
    <property type="match status" value="1"/>
</dbReference>
<dbReference type="GO" id="GO:0051082">
    <property type="term" value="F:unfolded protein binding"/>
    <property type="evidence" value="ECO:0007669"/>
    <property type="project" value="TreeGrafter"/>
</dbReference>
<dbReference type="GO" id="GO:0032981">
    <property type="term" value="P:mitochondrial respiratory chain complex I assembly"/>
    <property type="evidence" value="ECO:0007669"/>
    <property type="project" value="TreeGrafter"/>
</dbReference>
<dbReference type="AlphaFoldDB" id="A0A3Q0IMF7"/>
<dbReference type="InterPro" id="IPR039131">
    <property type="entry name" value="NDUFAF1"/>
</dbReference>
<dbReference type="RefSeq" id="XP_026677469.1">
    <property type="nucleotide sequence ID" value="XM_026821668.1"/>
</dbReference>
<proteinExistence type="predicted"/>
<protein>
    <submittedName>
        <fullName evidence="3">Complex I intermediate-associated protein 30, mitochondrial</fullName>
    </submittedName>
</protein>
<feature type="domain" description="NADH:ubiquinone oxidoreductase intermediate-associated protein 30" evidence="1">
    <location>
        <begin position="98"/>
        <end position="160"/>
    </location>
</feature>
<evidence type="ECO:0000259" key="1">
    <source>
        <dbReference type="Pfam" id="PF08547"/>
    </source>
</evidence>
<reference evidence="3" key="1">
    <citation type="submission" date="2025-08" db="UniProtKB">
        <authorList>
            <consortium name="RefSeq"/>
        </authorList>
    </citation>
    <scope>IDENTIFICATION</scope>
</reference>
<gene>
    <name evidence="3" type="primary">LOC103506680</name>
</gene>
<keyword evidence="2" id="KW-1185">Reference proteome</keyword>
<dbReference type="GeneID" id="103506680"/>
<accession>A0A3Q0IMF7</accession>
<dbReference type="KEGG" id="dci:103506680"/>
<dbReference type="Proteomes" id="UP000079169">
    <property type="component" value="Unplaced"/>
</dbReference>
<evidence type="ECO:0000313" key="2">
    <source>
        <dbReference type="Proteomes" id="UP000079169"/>
    </source>
</evidence>
<dbReference type="PANTHER" id="PTHR13194">
    <property type="entry name" value="COMPLEX I INTERMEDIATE-ASSOCIATED PROTEIN 30"/>
    <property type="match status" value="1"/>
</dbReference>
<dbReference type="GO" id="GO:0005739">
    <property type="term" value="C:mitochondrion"/>
    <property type="evidence" value="ECO:0007669"/>
    <property type="project" value="TreeGrafter"/>
</dbReference>
<organism evidence="2 3">
    <name type="scientific">Diaphorina citri</name>
    <name type="common">Asian citrus psyllid</name>
    <dbReference type="NCBI Taxonomy" id="121845"/>
    <lineage>
        <taxon>Eukaryota</taxon>
        <taxon>Metazoa</taxon>
        <taxon>Ecdysozoa</taxon>
        <taxon>Arthropoda</taxon>
        <taxon>Hexapoda</taxon>
        <taxon>Insecta</taxon>
        <taxon>Pterygota</taxon>
        <taxon>Neoptera</taxon>
        <taxon>Paraneoptera</taxon>
        <taxon>Hemiptera</taxon>
        <taxon>Sternorrhyncha</taxon>
        <taxon>Psylloidea</taxon>
        <taxon>Psyllidae</taxon>
        <taxon>Diaphorininae</taxon>
        <taxon>Diaphorina</taxon>
    </lineage>
</organism>
<dbReference type="GO" id="GO:0006120">
    <property type="term" value="P:mitochondrial electron transport, NADH to ubiquinone"/>
    <property type="evidence" value="ECO:0007669"/>
    <property type="project" value="TreeGrafter"/>
</dbReference>
<evidence type="ECO:0000313" key="3">
    <source>
        <dbReference type="RefSeq" id="XP_026677469.1"/>
    </source>
</evidence>